<feature type="transmembrane region" description="Helical" evidence="6">
    <location>
        <begin position="21"/>
        <end position="43"/>
    </location>
</feature>
<name>A0A5K3EV25_MESCO</name>
<dbReference type="AlphaFoldDB" id="A0A5K3EV25"/>
<evidence type="ECO:0000256" key="6">
    <source>
        <dbReference type="SAM" id="Phobius"/>
    </source>
</evidence>
<evidence type="ECO:0000256" key="1">
    <source>
        <dbReference type="ARBA" id="ARBA00004141"/>
    </source>
</evidence>
<proteinExistence type="inferred from homology"/>
<evidence type="ECO:0000256" key="2">
    <source>
        <dbReference type="ARBA" id="ARBA00009583"/>
    </source>
</evidence>
<feature type="transmembrane region" description="Helical" evidence="6">
    <location>
        <begin position="268"/>
        <end position="287"/>
    </location>
</feature>
<dbReference type="GO" id="GO:0016020">
    <property type="term" value="C:membrane"/>
    <property type="evidence" value="ECO:0007669"/>
    <property type="project" value="UniProtKB-SubCell"/>
</dbReference>
<dbReference type="InterPro" id="IPR026767">
    <property type="entry name" value="Tmem151"/>
</dbReference>
<accession>A0A5K3EV25</accession>
<keyword evidence="4 6" id="KW-1133">Transmembrane helix</keyword>
<dbReference type="PANTHER" id="PTHR31893:SF5">
    <property type="entry name" value="TRANSMEMBRANE PROTEIN 151 HOMOLOG"/>
    <property type="match status" value="1"/>
</dbReference>
<feature type="transmembrane region" description="Helical" evidence="6">
    <location>
        <begin position="55"/>
        <end position="74"/>
    </location>
</feature>
<dbReference type="PANTHER" id="PTHR31893">
    <property type="entry name" value="TRANSMEMBRANE PROTEIN 151 HOMOLOG"/>
    <property type="match status" value="1"/>
</dbReference>
<protein>
    <submittedName>
        <fullName evidence="7">Transmembrane protein 151A</fullName>
    </submittedName>
</protein>
<dbReference type="WBParaSite" id="MCU_002917-RA">
    <property type="protein sequence ID" value="MCU_002917-RA"/>
    <property type="gene ID" value="MCU_002917"/>
</dbReference>
<evidence type="ECO:0000256" key="5">
    <source>
        <dbReference type="ARBA" id="ARBA00023136"/>
    </source>
</evidence>
<organism evidence="7">
    <name type="scientific">Mesocestoides corti</name>
    <name type="common">Flatworm</name>
    <dbReference type="NCBI Taxonomy" id="53468"/>
    <lineage>
        <taxon>Eukaryota</taxon>
        <taxon>Metazoa</taxon>
        <taxon>Spiralia</taxon>
        <taxon>Lophotrochozoa</taxon>
        <taxon>Platyhelminthes</taxon>
        <taxon>Cestoda</taxon>
        <taxon>Eucestoda</taxon>
        <taxon>Cyclophyllidea</taxon>
        <taxon>Mesocestoididae</taxon>
        <taxon>Mesocestoides</taxon>
    </lineage>
</organism>
<evidence type="ECO:0000256" key="3">
    <source>
        <dbReference type="ARBA" id="ARBA00022692"/>
    </source>
</evidence>
<evidence type="ECO:0000313" key="7">
    <source>
        <dbReference type="WBParaSite" id="MCU_002917-RA"/>
    </source>
</evidence>
<keyword evidence="5 6" id="KW-0472">Membrane</keyword>
<dbReference type="Pfam" id="PF14857">
    <property type="entry name" value="TMEM151"/>
    <property type="match status" value="2"/>
</dbReference>
<reference evidence="7" key="1">
    <citation type="submission" date="2019-11" db="UniProtKB">
        <authorList>
            <consortium name="WormBaseParasite"/>
        </authorList>
    </citation>
    <scope>IDENTIFICATION</scope>
</reference>
<comment type="subcellular location">
    <subcellularLocation>
        <location evidence="1">Membrane</location>
        <topology evidence="1">Multi-pass membrane protein</topology>
    </subcellularLocation>
</comment>
<comment type="similarity">
    <text evidence="2">Belongs to the TMEM151 family.</text>
</comment>
<evidence type="ECO:0000256" key="4">
    <source>
        <dbReference type="ARBA" id="ARBA00022989"/>
    </source>
</evidence>
<sequence>VSPTNRKCSNVVRFACREWRCFLLTLLIIFCLLSLTWCFHLILLSSPEFCQPAHYSIVSTLLFMLYLIYLFEYVNCRTRLELTTAIDLAQITSRIESALQHDPKLWWLCFSYHFVRRQEHRCHCRPRYTEVVRFSENTDNNVQWPVSHNGGRVVLGAERYDRVITSVKQHFLTDSTTLKCIWSDKSPRINWDKERCTAVRTKFLKELIFADEATRQSYEACKKLVTGNQELNDEYMEIKEGFQLYNEADISPSVLVVKENSTLFRQSTFLLATIFLLSWPYRILIYSQTAKMVFPLRKILRIPLSKIHRRGTRYPPRAIGSSEWHNNEAFIVENPLLSKKSPQALTDSEEEILSIDVRYTDPDGYS</sequence>
<keyword evidence="3 6" id="KW-0812">Transmembrane</keyword>